<dbReference type="RefSeq" id="WP_122971542.1">
    <property type="nucleotide sequence ID" value="NZ_RHLQ01000012.1"/>
</dbReference>
<sequence length="255" mass="28892">MQVLTALHTDVGIRKQTNQDSLLLKVAQTSVGKVVLAVVCDGMGGLEKGELASATVISAFSKWFDNDLPPLLQNHNWNEIQARWNLLLKEQNQRIGEYGKRLNINLGTTFSGLLIIDEHFFLIGHVGDTRVYKIDSKLELLTEDQTLVNREVQRKNLTPEQAEKDPRRNVLLQCLGASRVVEPQFISGIPTLHTVFMLCSDGFRHMISKEEIYQAFAPEKLMTEQQMKNKAIELVELNKVRNETDNISIILIKVD</sequence>
<organism evidence="3 4">
    <name type="scientific">Lysinibacillus halotolerans</name>
    <dbReference type="NCBI Taxonomy" id="1368476"/>
    <lineage>
        <taxon>Bacteria</taxon>
        <taxon>Bacillati</taxon>
        <taxon>Bacillota</taxon>
        <taxon>Bacilli</taxon>
        <taxon>Bacillales</taxon>
        <taxon>Bacillaceae</taxon>
        <taxon>Lysinibacillus</taxon>
    </lineage>
</organism>
<dbReference type="AlphaFoldDB" id="A0A3M8HBQ7"/>
<dbReference type="EMBL" id="RHLQ01000012">
    <property type="protein sequence ID" value="RNC99811.1"/>
    <property type="molecule type" value="Genomic_DNA"/>
</dbReference>
<evidence type="ECO:0000313" key="4">
    <source>
        <dbReference type="Proteomes" id="UP000279909"/>
    </source>
</evidence>
<evidence type="ECO:0000259" key="1">
    <source>
        <dbReference type="SMART" id="SM00331"/>
    </source>
</evidence>
<feature type="domain" description="PPM-type phosphatase" evidence="1">
    <location>
        <begin position="8"/>
        <end position="254"/>
    </location>
</feature>
<evidence type="ECO:0000313" key="3">
    <source>
        <dbReference type="EMBL" id="RNC99811.1"/>
    </source>
</evidence>
<gene>
    <name evidence="3" type="ORF">EC501_06800</name>
</gene>
<dbReference type="SMART" id="SM00332">
    <property type="entry name" value="PP2Cc"/>
    <property type="match status" value="1"/>
</dbReference>
<dbReference type="SMART" id="SM00331">
    <property type="entry name" value="PP2C_SIG"/>
    <property type="match status" value="1"/>
</dbReference>
<reference evidence="3 4" key="1">
    <citation type="journal article" date="2014" name="Int. J. Syst. Evol. Microbiol.">
        <title>Lysinibacillus halotolerans sp. nov., isolated from saline-alkaline soil.</title>
        <authorList>
            <person name="Kong D."/>
            <person name="Wang Y."/>
            <person name="Zhao B."/>
            <person name="Li Y."/>
            <person name="Song J."/>
            <person name="Zhai Y."/>
            <person name="Zhang C."/>
            <person name="Wang H."/>
            <person name="Chen X."/>
            <person name="Zhao B."/>
            <person name="Ruan Z."/>
        </authorList>
    </citation>
    <scope>NUCLEOTIDE SEQUENCE [LARGE SCALE GENOMIC DNA]</scope>
    <source>
        <strain evidence="3 4">MCCC 1A12703</strain>
    </source>
</reference>
<comment type="caution">
    <text evidence="3">The sequence shown here is derived from an EMBL/GenBank/DDBJ whole genome shotgun (WGS) entry which is preliminary data.</text>
</comment>
<proteinExistence type="predicted"/>
<accession>A0A3M8HBQ7</accession>
<dbReference type="Gene3D" id="3.60.40.10">
    <property type="entry name" value="PPM-type phosphatase domain"/>
    <property type="match status" value="1"/>
</dbReference>
<evidence type="ECO:0000259" key="2">
    <source>
        <dbReference type="SMART" id="SM00332"/>
    </source>
</evidence>
<dbReference type="Pfam" id="PF13672">
    <property type="entry name" value="PP2C_2"/>
    <property type="match status" value="1"/>
</dbReference>
<dbReference type="InterPro" id="IPR001932">
    <property type="entry name" value="PPM-type_phosphatase-like_dom"/>
</dbReference>
<keyword evidence="4" id="KW-1185">Reference proteome</keyword>
<dbReference type="InterPro" id="IPR036457">
    <property type="entry name" value="PPM-type-like_dom_sf"/>
</dbReference>
<dbReference type="CDD" id="cd00143">
    <property type="entry name" value="PP2Cc"/>
    <property type="match status" value="1"/>
</dbReference>
<dbReference type="SUPFAM" id="SSF81606">
    <property type="entry name" value="PP2C-like"/>
    <property type="match status" value="1"/>
</dbReference>
<name>A0A3M8HBQ7_9BACI</name>
<dbReference type="OrthoDB" id="9801841at2"/>
<protein>
    <submittedName>
        <fullName evidence="3">Serine/threonine-protein phosphatase</fullName>
    </submittedName>
</protein>
<dbReference type="Proteomes" id="UP000279909">
    <property type="component" value="Unassembled WGS sequence"/>
</dbReference>
<feature type="domain" description="PPM-type phosphatase" evidence="2">
    <location>
        <begin position="1"/>
        <end position="252"/>
    </location>
</feature>